<accession>A0A369A8P5</accession>
<evidence type="ECO:0000256" key="1">
    <source>
        <dbReference type="ARBA" id="ARBA00023125"/>
    </source>
</evidence>
<dbReference type="InterPro" id="IPR050807">
    <property type="entry name" value="TransReg_Diox_bact_type"/>
</dbReference>
<evidence type="ECO:0000259" key="2">
    <source>
        <dbReference type="PROSITE" id="PS50943"/>
    </source>
</evidence>
<evidence type="ECO:0000313" key="3">
    <source>
        <dbReference type="EMBL" id="RCX05513.1"/>
    </source>
</evidence>
<dbReference type="GO" id="GO:0003677">
    <property type="term" value="F:DNA binding"/>
    <property type="evidence" value="ECO:0007669"/>
    <property type="project" value="UniProtKB-KW"/>
</dbReference>
<name>A0A369A8P5_9FLAO</name>
<dbReference type="PANTHER" id="PTHR46797">
    <property type="entry name" value="HTH-TYPE TRANSCRIPTIONAL REGULATOR"/>
    <property type="match status" value="1"/>
</dbReference>
<organism evidence="3 4">
    <name type="scientific">Schleiferia thermophila</name>
    <dbReference type="NCBI Taxonomy" id="884107"/>
    <lineage>
        <taxon>Bacteria</taxon>
        <taxon>Pseudomonadati</taxon>
        <taxon>Bacteroidota</taxon>
        <taxon>Flavobacteriia</taxon>
        <taxon>Flavobacteriales</taxon>
        <taxon>Schleiferiaceae</taxon>
        <taxon>Schleiferia</taxon>
    </lineage>
</organism>
<dbReference type="InterPro" id="IPR010982">
    <property type="entry name" value="Lambda_DNA-bd_dom_sf"/>
</dbReference>
<protein>
    <submittedName>
        <fullName evidence="3">Helix-turn-helix protein</fullName>
    </submittedName>
</protein>
<reference evidence="3 4" key="1">
    <citation type="submission" date="2018-07" db="EMBL/GenBank/DDBJ databases">
        <title>Genomic Encyclopedia of Type Strains, Phase IV (KMG-IV): sequencing the most valuable type-strain genomes for metagenomic binning, comparative biology and taxonomic classification.</title>
        <authorList>
            <person name="Goeker M."/>
        </authorList>
    </citation>
    <scope>NUCLEOTIDE SEQUENCE [LARGE SCALE GENOMIC DNA]</scope>
    <source>
        <strain evidence="3 4">DSM 21410</strain>
    </source>
</reference>
<feature type="domain" description="HTH cro/C1-type" evidence="2">
    <location>
        <begin position="7"/>
        <end position="61"/>
    </location>
</feature>
<dbReference type="RefSeq" id="WP_114365840.1">
    <property type="nucleotide sequence ID" value="NZ_BHZF01000001.1"/>
</dbReference>
<dbReference type="GO" id="GO:0003700">
    <property type="term" value="F:DNA-binding transcription factor activity"/>
    <property type="evidence" value="ECO:0007669"/>
    <property type="project" value="TreeGrafter"/>
</dbReference>
<evidence type="ECO:0000313" key="4">
    <source>
        <dbReference type="Proteomes" id="UP000253517"/>
    </source>
</evidence>
<keyword evidence="4" id="KW-1185">Reference proteome</keyword>
<sequence>MELSERIRKIRMAYNLTQADVACRLDIAPSSYGQIERNAIKASCQTLLKVANAIGVSLTFLVDIESRNFVEDKNTG</sequence>
<dbReference type="AlphaFoldDB" id="A0A369A8P5"/>
<dbReference type="PROSITE" id="PS50943">
    <property type="entry name" value="HTH_CROC1"/>
    <property type="match status" value="1"/>
</dbReference>
<dbReference type="Proteomes" id="UP000253517">
    <property type="component" value="Unassembled WGS sequence"/>
</dbReference>
<dbReference type="SUPFAM" id="SSF47413">
    <property type="entry name" value="lambda repressor-like DNA-binding domains"/>
    <property type="match status" value="1"/>
</dbReference>
<dbReference type="InterPro" id="IPR001387">
    <property type="entry name" value="Cro/C1-type_HTH"/>
</dbReference>
<dbReference type="EMBL" id="QPJS01000001">
    <property type="protein sequence ID" value="RCX05513.1"/>
    <property type="molecule type" value="Genomic_DNA"/>
</dbReference>
<comment type="caution">
    <text evidence="3">The sequence shown here is derived from an EMBL/GenBank/DDBJ whole genome shotgun (WGS) entry which is preliminary data.</text>
</comment>
<dbReference type="PANTHER" id="PTHR46797:SF1">
    <property type="entry name" value="METHYLPHOSPHONATE SYNTHASE"/>
    <property type="match status" value="1"/>
</dbReference>
<dbReference type="CDD" id="cd00093">
    <property type="entry name" value="HTH_XRE"/>
    <property type="match status" value="1"/>
</dbReference>
<dbReference type="GO" id="GO:0005829">
    <property type="term" value="C:cytosol"/>
    <property type="evidence" value="ECO:0007669"/>
    <property type="project" value="TreeGrafter"/>
</dbReference>
<proteinExistence type="predicted"/>
<dbReference type="Gene3D" id="1.10.260.40">
    <property type="entry name" value="lambda repressor-like DNA-binding domains"/>
    <property type="match status" value="1"/>
</dbReference>
<gene>
    <name evidence="3" type="ORF">DES35_101800</name>
</gene>
<dbReference type="SMART" id="SM00530">
    <property type="entry name" value="HTH_XRE"/>
    <property type="match status" value="1"/>
</dbReference>
<keyword evidence="1" id="KW-0238">DNA-binding</keyword>
<dbReference type="Pfam" id="PF01381">
    <property type="entry name" value="HTH_3"/>
    <property type="match status" value="1"/>
</dbReference>